<reference evidence="2" key="1">
    <citation type="submission" date="2019-05" db="EMBL/GenBank/DDBJ databases">
        <title>The de novo reference genome and transcriptome assemblies of the wild tomato species Solanum chilense.</title>
        <authorList>
            <person name="Stam R."/>
            <person name="Nosenko T."/>
            <person name="Hoerger A.C."/>
            <person name="Stephan W."/>
            <person name="Seidel M.A."/>
            <person name="Kuhn J.M.M."/>
            <person name="Haberer G."/>
            <person name="Tellier A."/>
        </authorList>
    </citation>
    <scope>NUCLEOTIDE SEQUENCE</scope>
    <source>
        <tissue evidence="2">Mature leaves</tissue>
    </source>
</reference>
<proteinExistence type="predicted"/>
<feature type="region of interest" description="Disordered" evidence="1">
    <location>
        <begin position="238"/>
        <end position="259"/>
    </location>
</feature>
<sequence length="259" mass="30080">VNFQSNFPKISNNFTRYDPNSQIDRNKQMNNDVQGNARPPNIQQQGQNISNNVKQGKISEPAPYTVVQSFAARLRYNQSKNEIPIVLNDPIHTTRQGYPAVLLDENDYYVKLAECCKYTLVGKFTNTMPKMELVRKSLPWHCYNKVLLTTILESVGKVLYLDSPTSQKTRGSTTRVKVQVDLTKKRPEHVWLGFKNSDPNKGRWLKVQYEGISDYCMYCKHQGHMDYDCTIKRRDEEVNKRKEMDSEKIDKSRGDQYQG</sequence>
<dbReference type="InterPro" id="IPR040256">
    <property type="entry name" value="At4g02000-like"/>
</dbReference>
<dbReference type="AlphaFoldDB" id="A0A6N2AG49"/>
<name>A0A6N2AG49_SOLCI</name>
<evidence type="ECO:0000256" key="1">
    <source>
        <dbReference type="SAM" id="MobiDB-lite"/>
    </source>
</evidence>
<accession>A0A6N2AG49</accession>
<feature type="non-terminal residue" evidence="2">
    <location>
        <position position="259"/>
    </location>
</feature>
<comment type="caution">
    <text evidence="2">The sequence shown here is derived from an EMBL/GenBank/DDBJ whole genome shotgun (WGS) entry which is preliminary data.</text>
</comment>
<feature type="compositionally biased region" description="Polar residues" evidence="1">
    <location>
        <begin position="1"/>
        <end position="34"/>
    </location>
</feature>
<dbReference type="EMBL" id="RXGB01065971">
    <property type="protein sequence ID" value="TMW80314.1"/>
    <property type="molecule type" value="Genomic_DNA"/>
</dbReference>
<feature type="region of interest" description="Disordered" evidence="1">
    <location>
        <begin position="1"/>
        <end position="47"/>
    </location>
</feature>
<dbReference type="PANTHER" id="PTHR31286:SF177">
    <property type="entry name" value="ENDONUCLEASE_EXONUCLEASE_PHOSPHATASE"/>
    <property type="match status" value="1"/>
</dbReference>
<organism evidence="2">
    <name type="scientific">Solanum chilense</name>
    <name type="common">Tomato</name>
    <name type="synonym">Lycopersicon chilense</name>
    <dbReference type="NCBI Taxonomy" id="4083"/>
    <lineage>
        <taxon>Eukaryota</taxon>
        <taxon>Viridiplantae</taxon>
        <taxon>Streptophyta</taxon>
        <taxon>Embryophyta</taxon>
        <taxon>Tracheophyta</taxon>
        <taxon>Spermatophyta</taxon>
        <taxon>Magnoliopsida</taxon>
        <taxon>eudicotyledons</taxon>
        <taxon>Gunneridae</taxon>
        <taxon>Pentapetalae</taxon>
        <taxon>asterids</taxon>
        <taxon>lamiids</taxon>
        <taxon>Solanales</taxon>
        <taxon>Solanaceae</taxon>
        <taxon>Solanoideae</taxon>
        <taxon>Solaneae</taxon>
        <taxon>Solanum</taxon>
        <taxon>Solanum subgen. Lycopersicon</taxon>
    </lineage>
</organism>
<gene>
    <name evidence="2" type="ORF">EJD97_021534</name>
</gene>
<dbReference type="PANTHER" id="PTHR31286">
    <property type="entry name" value="GLYCINE-RICH CELL WALL STRUCTURAL PROTEIN 1.8-LIKE"/>
    <property type="match status" value="1"/>
</dbReference>
<feature type="non-terminal residue" evidence="2">
    <location>
        <position position="1"/>
    </location>
</feature>
<protein>
    <submittedName>
        <fullName evidence="2">Uncharacterized protein</fullName>
    </submittedName>
</protein>
<evidence type="ECO:0000313" key="2">
    <source>
        <dbReference type="EMBL" id="TMW80314.1"/>
    </source>
</evidence>